<feature type="non-terminal residue" evidence="1">
    <location>
        <position position="44"/>
    </location>
</feature>
<sequence>MVFLVLAVVAGIVIYRLSVSAAFNSIDREMWIYRWKPIIVPITG</sequence>
<dbReference type="AlphaFoldDB" id="A0A820ECF7"/>
<comment type="caution">
    <text evidence="1">The sequence shown here is derived from an EMBL/GenBank/DDBJ whole genome shotgun (WGS) entry which is preliminary data.</text>
</comment>
<dbReference type="Proteomes" id="UP000663874">
    <property type="component" value="Unassembled WGS sequence"/>
</dbReference>
<evidence type="ECO:0000313" key="1">
    <source>
        <dbReference type="EMBL" id="CAF4246277.1"/>
    </source>
</evidence>
<evidence type="ECO:0000313" key="2">
    <source>
        <dbReference type="Proteomes" id="UP000663874"/>
    </source>
</evidence>
<reference evidence="1" key="1">
    <citation type="submission" date="2021-02" db="EMBL/GenBank/DDBJ databases">
        <authorList>
            <person name="Nowell W R."/>
        </authorList>
    </citation>
    <scope>NUCLEOTIDE SEQUENCE</scope>
</reference>
<protein>
    <submittedName>
        <fullName evidence="1">Uncharacterized protein</fullName>
    </submittedName>
</protein>
<organism evidence="1 2">
    <name type="scientific">Rotaria sordida</name>
    <dbReference type="NCBI Taxonomy" id="392033"/>
    <lineage>
        <taxon>Eukaryota</taxon>
        <taxon>Metazoa</taxon>
        <taxon>Spiralia</taxon>
        <taxon>Gnathifera</taxon>
        <taxon>Rotifera</taxon>
        <taxon>Eurotatoria</taxon>
        <taxon>Bdelloidea</taxon>
        <taxon>Philodinida</taxon>
        <taxon>Philodinidae</taxon>
        <taxon>Rotaria</taxon>
    </lineage>
</organism>
<name>A0A820ECF7_9BILA</name>
<accession>A0A820ECF7</accession>
<proteinExistence type="predicted"/>
<gene>
    <name evidence="1" type="ORF">FNK824_LOCUS38406</name>
</gene>
<dbReference type="EMBL" id="CAJOBE010021764">
    <property type="protein sequence ID" value="CAF4246277.1"/>
    <property type="molecule type" value="Genomic_DNA"/>
</dbReference>